<dbReference type="InterPro" id="IPR001647">
    <property type="entry name" value="HTH_TetR"/>
</dbReference>
<dbReference type="InterPro" id="IPR009057">
    <property type="entry name" value="Homeodomain-like_sf"/>
</dbReference>
<dbReference type="PRINTS" id="PR00455">
    <property type="entry name" value="HTHTETR"/>
</dbReference>
<feature type="domain" description="HTH tetR-type" evidence="7">
    <location>
        <begin position="2"/>
        <end position="62"/>
    </location>
</feature>
<feature type="compositionally biased region" description="Low complexity" evidence="6">
    <location>
        <begin position="77"/>
        <end position="101"/>
    </location>
</feature>
<feature type="DNA-binding region" description="H-T-H motif" evidence="5">
    <location>
        <begin position="25"/>
        <end position="44"/>
    </location>
</feature>
<evidence type="ECO:0000313" key="8">
    <source>
        <dbReference type="EMBL" id="WTR68456.1"/>
    </source>
</evidence>
<dbReference type="InterPro" id="IPR050109">
    <property type="entry name" value="HTH-type_TetR-like_transc_reg"/>
</dbReference>
<evidence type="ECO:0000256" key="5">
    <source>
        <dbReference type="PROSITE-ProRule" id="PRU00335"/>
    </source>
</evidence>
<dbReference type="PANTHER" id="PTHR30055:SF234">
    <property type="entry name" value="HTH-TYPE TRANSCRIPTIONAL REGULATOR BETI"/>
    <property type="match status" value="1"/>
</dbReference>
<organism evidence="8 9">
    <name type="scientific">Streptomyces zaomyceticus</name>
    <dbReference type="NCBI Taxonomy" id="68286"/>
    <lineage>
        <taxon>Bacteria</taxon>
        <taxon>Bacillati</taxon>
        <taxon>Actinomycetota</taxon>
        <taxon>Actinomycetes</taxon>
        <taxon>Kitasatosporales</taxon>
        <taxon>Streptomycetaceae</taxon>
        <taxon>Streptomyces</taxon>
    </lineage>
</organism>
<evidence type="ECO:0000256" key="6">
    <source>
        <dbReference type="SAM" id="MobiDB-lite"/>
    </source>
</evidence>
<evidence type="ECO:0000313" key="9">
    <source>
        <dbReference type="Proteomes" id="UP001622594"/>
    </source>
</evidence>
<keyword evidence="2" id="KW-0805">Transcription regulation</keyword>
<keyword evidence="3 5" id="KW-0238">DNA-binding</keyword>
<dbReference type="SUPFAM" id="SSF46689">
    <property type="entry name" value="Homeodomain-like"/>
    <property type="match status" value="1"/>
</dbReference>
<keyword evidence="4" id="KW-0804">Transcription</keyword>
<dbReference type="EMBL" id="CP108188">
    <property type="protein sequence ID" value="WTR68456.1"/>
    <property type="molecule type" value="Genomic_DNA"/>
</dbReference>
<dbReference type="PANTHER" id="PTHR30055">
    <property type="entry name" value="HTH-TYPE TRANSCRIPTIONAL REGULATOR RUTR"/>
    <property type="match status" value="1"/>
</dbReference>
<proteinExistence type="predicted"/>
<dbReference type="PROSITE" id="PS50977">
    <property type="entry name" value="HTH_TETR_2"/>
    <property type="match status" value="1"/>
</dbReference>
<keyword evidence="9" id="KW-1185">Reference proteome</keyword>
<dbReference type="Gene3D" id="1.10.357.10">
    <property type="entry name" value="Tetracycline Repressor, domain 2"/>
    <property type="match status" value="2"/>
</dbReference>
<dbReference type="Pfam" id="PF00440">
    <property type="entry name" value="TetR_N"/>
    <property type="match status" value="1"/>
</dbReference>
<sequence length="261" mass="27702">MKDRRRTILEAAARVIARRGVRGLRVEELAVEAGVSKALVYYHFEDRAGLLRSTLEFIGARAERYTRRDPPTPQGSGAAVRDPGPAARGPGPVVPAAGSAAHDPGTAAHDPGSGSARREFGSAPHGPGPAPHAPGSALGELERRLLLELQDVPEIRENSTAWGELRAGAVFEPELREDLARVGVAWVREVADLLGQGSPAVPDKELVAAAERLTALLEGLSTRWLVGILPVGHARELMREAIAAEARRLDLPDRHAVCAAG</sequence>
<evidence type="ECO:0000256" key="4">
    <source>
        <dbReference type="ARBA" id="ARBA00023163"/>
    </source>
</evidence>
<gene>
    <name evidence="8" type="ORF">OG814_03815</name>
</gene>
<dbReference type="InterPro" id="IPR039538">
    <property type="entry name" value="BetI_C"/>
</dbReference>
<evidence type="ECO:0000259" key="7">
    <source>
        <dbReference type="PROSITE" id="PS50977"/>
    </source>
</evidence>
<dbReference type="InterPro" id="IPR036271">
    <property type="entry name" value="Tet_transcr_reg_TetR-rel_C_sf"/>
</dbReference>
<dbReference type="Proteomes" id="UP001622594">
    <property type="component" value="Chromosome"/>
</dbReference>
<dbReference type="SUPFAM" id="SSF48498">
    <property type="entry name" value="Tetracyclin repressor-like, C-terminal domain"/>
    <property type="match status" value="1"/>
</dbReference>
<accession>A0ABZ1L483</accession>
<feature type="region of interest" description="Disordered" evidence="6">
    <location>
        <begin position="64"/>
        <end position="136"/>
    </location>
</feature>
<keyword evidence="1" id="KW-0678">Repressor</keyword>
<reference evidence="8 9" key="1">
    <citation type="submission" date="2022-10" db="EMBL/GenBank/DDBJ databases">
        <title>The complete genomes of actinobacterial strains from the NBC collection.</title>
        <authorList>
            <person name="Joergensen T.S."/>
            <person name="Alvarez Arevalo M."/>
            <person name="Sterndorff E.B."/>
            <person name="Faurdal D."/>
            <person name="Vuksanovic O."/>
            <person name="Mourched A.-S."/>
            <person name="Charusanti P."/>
            <person name="Shaw S."/>
            <person name="Blin K."/>
            <person name="Weber T."/>
        </authorList>
    </citation>
    <scope>NUCLEOTIDE SEQUENCE [LARGE SCALE GENOMIC DNA]</scope>
    <source>
        <strain evidence="8 9">NBC_00123</strain>
    </source>
</reference>
<evidence type="ECO:0000256" key="2">
    <source>
        <dbReference type="ARBA" id="ARBA00023015"/>
    </source>
</evidence>
<evidence type="ECO:0000256" key="3">
    <source>
        <dbReference type="ARBA" id="ARBA00023125"/>
    </source>
</evidence>
<evidence type="ECO:0000256" key="1">
    <source>
        <dbReference type="ARBA" id="ARBA00022491"/>
    </source>
</evidence>
<protein>
    <submittedName>
        <fullName evidence="8">TetR family transcriptional regulator</fullName>
    </submittedName>
</protein>
<name>A0ABZ1L483_9ACTN</name>
<dbReference type="Pfam" id="PF13977">
    <property type="entry name" value="TetR_C_6"/>
    <property type="match status" value="1"/>
</dbReference>
<dbReference type="RefSeq" id="WP_371634911.1">
    <property type="nucleotide sequence ID" value="NZ_CP108062.1"/>
</dbReference>